<keyword evidence="1" id="KW-0812">Transmembrane</keyword>
<accession>A0A644UEP7</accession>
<dbReference type="Pfam" id="PF13439">
    <property type="entry name" value="Glyco_transf_4"/>
    <property type="match status" value="1"/>
</dbReference>
<evidence type="ECO:0000313" key="4">
    <source>
        <dbReference type="EMBL" id="MPL77458.1"/>
    </source>
</evidence>
<sequence>MRLLIPTGLFYPSKLGGPANTLYWLAKGLVKQNIYVSVVTSDNFINEGLIKSNSWITLDNIKVRYCTAKSKLPFRIIFYSWMELFKSDIVLFSSLCYLPNLFILLLALLTRKKIIWSPRGELFDSALRGNKGKLFYFSILKLLLNKKHVFHATSEDEKKVIQKYFGQNRRIEIIPNYMELPQKMNRDESSDKYLLYLGRIAPIKALDNLLLGLSLSKNFINSDFKILLAGIKQGDYYKSLEKILEDNLCIKNKVEFIGSIEGEEKFQLYANAYYTLLVSHSENFGNVIIESLSQGTPVIASKGTPWQILEESNSGYWTDNSPESIAKYVDRIIDLKIEEYSIQRENSYQLALKYDIYTNIDKWIRIIL</sequence>
<evidence type="ECO:0000259" key="2">
    <source>
        <dbReference type="Pfam" id="PF00534"/>
    </source>
</evidence>
<organism evidence="4">
    <name type="scientific">bioreactor metagenome</name>
    <dbReference type="NCBI Taxonomy" id="1076179"/>
    <lineage>
        <taxon>unclassified sequences</taxon>
        <taxon>metagenomes</taxon>
        <taxon>ecological metagenomes</taxon>
    </lineage>
</organism>
<dbReference type="GO" id="GO:0102710">
    <property type="term" value="F:D-inositol-3-phosphate glycosyltransferase activity"/>
    <property type="evidence" value="ECO:0007669"/>
    <property type="project" value="UniProtKB-EC"/>
</dbReference>
<dbReference type="Gene3D" id="3.40.50.2000">
    <property type="entry name" value="Glycogen Phosphorylase B"/>
    <property type="match status" value="2"/>
</dbReference>
<dbReference type="PANTHER" id="PTHR45947:SF3">
    <property type="entry name" value="SULFOQUINOVOSYL TRANSFERASE SQD2"/>
    <property type="match status" value="1"/>
</dbReference>
<dbReference type="EC" id="2.4.1.250" evidence="4"/>
<dbReference type="InterPro" id="IPR028098">
    <property type="entry name" value="Glyco_trans_4-like_N"/>
</dbReference>
<comment type="caution">
    <text evidence="4">The sequence shown here is derived from an EMBL/GenBank/DDBJ whole genome shotgun (WGS) entry which is preliminary data.</text>
</comment>
<feature type="domain" description="Glycosyl transferase family 1" evidence="2">
    <location>
        <begin position="188"/>
        <end position="348"/>
    </location>
</feature>
<evidence type="ECO:0000259" key="3">
    <source>
        <dbReference type="Pfam" id="PF13439"/>
    </source>
</evidence>
<proteinExistence type="predicted"/>
<reference evidence="4" key="1">
    <citation type="submission" date="2019-08" db="EMBL/GenBank/DDBJ databases">
        <authorList>
            <person name="Kucharzyk K."/>
            <person name="Murdoch R.W."/>
            <person name="Higgins S."/>
            <person name="Loffler F."/>
        </authorList>
    </citation>
    <scope>NUCLEOTIDE SEQUENCE</scope>
</reference>
<dbReference type="PANTHER" id="PTHR45947">
    <property type="entry name" value="SULFOQUINOVOSYL TRANSFERASE SQD2"/>
    <property type="match status" value="1"/>
</dbReference>
<feature type="transmembrane region" description="Helical" evidence="1">
    <location>
        <begin position="89"/>
        <end position="109"/>
    </location>
</feature>
<keyword evidence="4" id="KW-0808">Transferase</keyword>
<gene>
    <name evidence="4" type="primary">mshA_19</name>
    <name evidence="4" type="ORF">SDC9_23314</name>
</gene>
<dbReference type="EMBL" id="VSSQ01000107">
    <property type="protein sequence ID" value="MPL77458.1"/>
    <property type="molecule type" value="Genomic_DNA"/>
</dbReference>
<dbReference type="AlphaFoldDB" id="A0A644UEP7"/>
<keyword evidence="1" id="KW-0472">Membrane</keyword>
<dbReference type="SUPFAM" id="SSF53756">
    <property type="entry name" value="UDP-Glycosyltransferase/glycogen phosphorylase"/>
    <property type="match status" value="1"/>
</dbReference>
<dbReference type="Pfam" id="PF00534">
    <property type="entry name" value="Glycos_transf_1"/>
    <property type="match status" value="1"/>
</dbReference>
<feature type="domain" description="Glycosyltransferase subfamily 4-like N-terminal" evidence="3">
    <location>
        <begin position="16"/>
        <end position="176"/>
    </location>
</feature>
<protein>
    <submittedName>
        <fullName evidence="4">D-inositol-3-phosphate glycosyltransferase</fullName>
        <ecNumber evidence="4">2.4.1.250</ecNumber>
    </submittedName>
</protein>
<keyword evidence="4" id="KW-0328">Glycosyltransferase</keyword>
<evidence type="ECO:0000256" key="1">
    <source>
        <dbReference type="SAM" id="Phobius"/>
    </source>
</evidence>
<keyword evidence="1" id="KW-1133">Transmembrane helix</keyword>
<dbReference type="InterPro" id="IPR001296">
    <property type="entry name" value="Glyco_trans_1"/>
</dbReference>
<name>A0A644UEP7_9ZZZZ</name>
<dbReference type="InterPro" id="IPR050194">
    <property type="entry name" value="Glycosyltransferase_grp1"/>
</dbReference>